<keyword evidence="2 7" id="KW-0699">rRNA-binding</keyword>
<dbReference type="SUPFAM" id="SSF53137">
    <property type="entry name" value="Translational machinery components"/>
    <property type="match status" value="1"/>
</dbReference>
<evidence type="ECO:0000256" key="3">
    <source>
        <dbReference type="ARBA" id="ARBA00022884"/>
    </source>
</evidence>
<dbReference type="PROSITE" id="PS00054">
    <property type="entry name" value="RIBOSOMAL_S11"/>
    <property type="match status" value="1"/>
</dbReference>
<comment type="subunit">
    <text evidence="7">Part of the 30S ribosomal subunit. Interacts with proteins S7 and S18. Binds to IF-3.</text>
</comment>
<dbReference type="InterPro" id="IPR018102">
    <property type="entry name" value="Ribosomal_uS11_CS"/>
</dbReference>
<evidence type="ECO:0000256" key="5">
    <source>
        <dbReference type="ARBA" id="ARBA00023274"/>
    </source>
</evidence>
<dbReference type="GO" id="GO:0005840">
    <property type="term" value="C:ribosome"/>
    <property type="evidence" value="ECO:0007669"/>
    <property type="project" value="UniProtKB-KW"/>
</dbReference>
<dbReference type="GO" id="GO:0006412">
    <property type="term" value="P:translation"/>
    <property type="evidence" value="ECO:0007669"/>
    <property type="project" value="UniProtKB-UniRule"/>
</dbReference>
<dbReference type="AlphaFoldDB" id="H5SNT3"/>
<keyword evidence="5 7" id="KW-0687">Ribonucleoprotein</keyword>
<evidence type="ECO:0000256" key="2">
    <source>
        <dbReference type="ARBA" id="ARBA00022730"/>
    </source>
</evidence>
<dbReference type="HAMAP" id="MF_01310">
    <property type="entry name" value="Ribosomal_uS11"/>
    <property type="match status" value="1"/>
</dbReference>
<dbReference type="PANTHER" id="PTHR11759">
    <property type="entry name" value="40S RIBOSOMAL PROTEIN S14/30S RIBOSOMAL PROTEIN S11"/>
    <property type="match status" value="1"/>
</dbReference>
<comment type="function">
    <text evidence="7">Located on the platform of the 30S subunit, it bridges several disparate RNA helices of the 16S rRNA. Forms part of the Shine-Dalgarno cleft in the 70S ribosome.</text>
</comment>
<dbReference type="InterPro" id="IPR036967">
    <property type="entry name" value="Ribosomal_uS11_sf"/>
</dbReference>
<dbReference type="InterPro" id="IPR019981">
    <property type="entry name" value="Ribosomal_uS11_bac-type"/>
</dbReference>
<dbReference type="GO" id="GO:1990904">
    <property type="term" value="C:ribonucleoprotein complex"/>
    <property type="evidence" value="ECO:0007669"/>
    <property type="project" value="UniProtKB-KW"/>
</dbReference>
<dbReference type="GO" id="GO:0003735">
    <property type="term" value="F:structural constituent of ribosome"/>
    <property type="evidence" value="ECO:0007669"/>
    <property type="project" value="InterPro"/>
</dbReference>
<reference evidence="9" key="2">
    <citation type="journal article" date="2012" name="PLoS ONE">
        <title>A Deeply Branching Thermophilic Bacterium with an Ancient Acetyl-CoA Pathway Dominates a Subsurface Ecosystem.</title>
        <authorList>
            <person name="Takami H."/>
            <person name="Noguchi H."/>
            <person name="Takaki Y."/>
            <person name="Uchiyama I."/>
            <person name="Toyoda A."/>
            <person name="Nishi S."/>
            <person name="Chee G.-J."/>
            <person name="Arai W."/>
            <person name="Nunoura T."/>
            <person name="Itoh T."/>
            <person name="Hattori M."/>
            <person name="Takai K."/>
        </authorList>
    </citation>
    <scope>NUCLEOTIDE SEQUENCE</scope>
</reference>
<evidence type="ECO:0000256" key="1">
    <source>
        <dbReference type="ARBA" id="ARBA00006194"/>
    </source>
</evidence>
<evidence type="ECO:0000313" key="9">
    <source>
        <dbReference type="EMBL" id="BAL57819.1"/>
    </source>
</evidence>
<keyword evidence="4 7" id="KW-0689">Ribosomal protein</keyword>
<dbReference type="NCBIfam" id="NF003698">
    <property type="entry name" value="PRK05309.1"/>
    <property type="match status" value="1"/>
</dbReference>
<sequence length="130" mass="13679">MSATDKKGRARKKIKVAPEGRVYIQATFNNIIITFTDANGNVVAWSSAGKVGFRGSKKNTPYAGQVAAQDAAAAAHQAGLRVVDAYLKGAGSGREAALLAIEAAGIQIRSIRDITPIPHNGCRPPKPRRA</sequence>
<dbReference type="GO" id="GO:0019843">
    <property type="term" value="F:rRNA binding"/>
    <property type="evidence" value="ECO:0007669"/>
    <property type="project" value="UniProtKB-UniRule"/>
</dbReference>
<evidence type="ECO:0000256" key="6">
    <source>
        <dbReference type="ARBA" id="ARBA00035160"/>
    </source>
</evidence>
<accession>H5SNT3</accession>
<dbReference type="PIRSF" id="PIRSF002131">
    <property type="entry name" value="Ribosomal_S11"/>
    <property type="match status" value="1"/>
</dbReference>
<keyword evidence="3 7" id="KW-0694">RNA-binding</keyword>
<dbReference type="FunFam" id="3.30.420.80:FF:000010">
    <property type="entry name" value="30S ribosomal protein S11"/>
    <property type="match status" value="1"/>
</dbReference>
<reference evidence="9" key="1">
    <citation type="journal article" date="2005" name="Environ. Microbiol.">
        <title>Genetic and functional properties of uncultivated thermophilic crenarchaeotes from a subsurface gold mine as revealed by analysis of genome fragments.</title>
        <authorList>
            <person name="Nunoura T."/>
            <person name="Hirayama H."/>
            <person name="Takami H."/>
            <person name="Oida H."/>
            <person name="Nishi S."/>
            <person name="Shimamura S."/>
            <person name="Suzuki Y."/>
            <person name="Inagaki F."/>
            <person name="Takai K."/>
            <person name="Nealson K.H."/>
            <person name="Horikoshi K."/>
        </authorList>
    </citation>
    <scope>NUCLEOTIDE SEQUENCE</scope>
</reference>
<organism evidence="9">
    <name type="scientific">uncultured Bacteroidota bacterium</name>
    <dbReference type="NCBI Taxonomy" id="152509"/>
    <lineage>
        <taxon>Bacteria</taxon>
        <taxon>Pseudomonadati</taxon>
        <taxon>Bacteroidota</taxon>
        <taxon>environmental samples</taxon>
    </lineage>
</organism>
<evidence type="ECO:0000256" key="4">
    <source>
        <dbReference type="ARBA" id="ARBA00022980"/>
    </source>
</evidence>
<protein>
    <recommendedName>
        <fullName evidence="6 7">Small ribosomal subunit protein uS11</fullName>
    </recommendedName>
</protein>
<evidence type="ECO:0000256" key="8">
    <source>
        <dbReference type="RuleBase" id="RU003629"/>
    </source>
</evidence>
<dbReference type="Gene3D" id="3.30.420.80">
    <property type="entry name" value="Ribosomal protein S11"/>
    <property type="match status" value="1"/>
</dbReference>
<name>H5SNT3_9BACT</name>
<evidence type="ECO:0000256" key="7">
    <source>
        <dbReference type="HAMAP-Rule" id="MF_01310"/>
    </source>
</evidence>
<proteinExistence type="inferred from homology"/>
<gene>
    <name evidence="7" type="primary">rpsK</name>
    <name evidence="9" type="ORF">HGMM_F52E02C02</name>
</gene>
<dbReference type="InterPro" id="IPR001971">
    <property type="entry name" value="Ribosomal_uS11"/>
</dbReference>
<dbReference type="NCBIfam" id="TIGR03632">
    <property type="entry name" value="uS11_bact"/>
    <property type="match status" value="1"/>
</dbReference>
<comment type="similarity">
    <text evidence="1 7 8">Belongs to the universal ribosomal protein uS11 family.</text>
</comment>
<dbReference type="Pfam" id="PF00411">
    <property type="entry name" value="Ribosomal_S11"/>
    <property type="match status" value="1"/>
</dbReference>
<dbReference type="EMBL" id="AP011785">
    <property type="protein sequence ID" value="BAL57819.1"/>
    <property type="molecule type" value="Genomic_DNA"/>
</dbReference>